<dbReference type="Pfam" id="PF13673">
    <property type="entry name" value="Acetyltransf_10"/>
    <property type="match status" value="1"/>
</dbReference>
<accession>Q7MGQ7</accession>
<name>Q7MGQ7_VIBVY</name>
<dbReference type="EMBL" id="BA000037">
    <property type="protein sequence ID" value="BAC95935.1"/>
    <property type="molecule type" value="Genomic_DNA"/>
</dbReference>
<evidence type="ECO:0000256" key="2">
    <source>
        <dbReference type="ARBA" id="ARBA00023315"/>
    </source>
</evidence>
<evidence type="ECO:0000259" key="3">
    <source>
        <dbReference type="PROSITE" id="PS51186"/>
    </source>
</evidence>
<evidence type="ECO:0000313" key="4">
    <source>
        <dbReference type="EMBL" id="BAC95935.1"/>
    </source>
</evidence>
<evidence type="ECO:0000256" key="1">
    <source>
        <dbReference type="ARBA" id="ARBA00022679"/>
    </source>
</evidence>
<protein>
    <recommendedName>
        <fullName evidence="3">N-acetyltransferase domain-containing protein</fullName>
    </recommendedName>
</protein>
<dbReference type="Proteomes" id="UP000002675">
    <property type="component" value="Chromosome I"/>
</dbReference>
<gene>
    <name evidence="4" type="ordered locus">VV3171</name>
</gene>
<dbReference type="GO" id="GO:0016747">
    <property type="term" value="F:acyltransferase activity, transferring groups other than amino-acyl groups"/>
    <property type="evidence" value="ECO:0007669"/>
    <property type="project" value="InterPro"/>
</dbReference>
<evidence type="ECO:0000313" key="5">
    <source>
        <dbReference type="Proteomes" id="UP000002675"/>
    </source>
</evidence>
<dbReference type="AlphaFoldDB" id="Q7MGQ7"/>
<dbReference type="SUPFAM" id="SSF55729">
    <property type="entry name" value="Acyl-CoA N-acyltransferases (Nat)"/>
    <property type="match status" value="1"/>
</dbReference>
<keyword evidence="1" id="KW-0808">Transferase</keyword>
<dbReference type="InterPro" id="IPR016181">
    <property type="entry name" value="Acyl_CoA_acyltransferase"/>
</dbReference>
<dbReference type="PROSITE" id="PS51186">
    <property type="entry name" value="GNAT"/>
    <property type="match status" value="1"/>
</dbReference>
<dbReference type="InterPro" id="IPR000182">
    <property type="entry name" value="GNAT_dom"/>
</dbReference>
<dbReference type="KEGG" id="vvy:VV3171"/>
<dbReference type="Gene3D" id="3.40.630.30">
    <property type="match status" value="1"/>
</dbReference>
<dbReference type="PANTHER" id="PTHR43800:SF1">
    <property type="entry name" value="PEPTIDYL-LYSINE N-ACETYLTRANSFERASE YJAB"/>
    <property type="match status" value="1"/>
</dbReference>
<feature type="domain" description="N-acetyltransferase" evidence="3">
    <location>
        <begin position="2"/>
        <end position="140"/>
    </location>
</feature>
<dbReference type="HOGENOM" id="CLU_120018_1_0_6"/>
<reference evidence="4 5" key="1">
    <citation type="journal article" date="2003" name="Genome Res.">
        <title>Comparative genome analysis of Vibrio vulnificus, a marine pathogen.</title>
        <authorList>
            <person name="Chen C.Y."/>
            <person name="Wu K.M."/>
            <person name="Chang Y.C."/>
            <person name="Chang C.H."/>
            <person name="Tsai H.C."/>
            <person name="Liao T.L."/>
            <person name="Liu Y.M."/>
            <person name="Chen H.J."/>
            <person name="Shen A.B."/>
            <person name="Li J.C."/>
            <person name="Su T.L."/>
            <person name="Shao C.P."/>
            <person name="Lee C.T."/>
            <person name="Hor L.I."/>
            <person name="Tsai S.F."/>
        </authorList>
    </citation>
    <scope>NUCLEOTIDE SEQUENCE [LARGE SCALE GENOMIC DNA]</scope>
    <source>
        <strain evidence="4 5">YJ016</strain>
    </source>
</reference>
<dbReference type="STRING" id="672.VV93_v1c28870"/>
<proteinExistence type="predicted"/>
<organism evidence="4 5">
    <name type="scientific">Vibrio vulnificus (strain YJ016)</name>
    <dbReference type="NCBI Taxonomy" id="196600"/>
    <lineage>
        <taxon>Bacteria</taxon>
        <taxon>Pseudomonadati</taxon>
        <taxon>Pseudomonadota</taxon>
        <taxon>Gammaproteobacteria</taxon>
        <taxon>Vibrionales</taxon>
        <taxon>Vibrionaceae</taxon>
        <taxon>Vibrio</taxon>
    </lineage>
</organism>
<sequence length="158" mass="18489">MPILQHLSRRHSAMTHSIHFEVLDPIKVPIIKKLYKAHYPGTKVKKDEQIVVAIQDKQTIGVVRFRRVEEHQLMTGMLVIPSQREKGIAHCLLKYCAEELLNEKVFCFAYRHLEPFYAQHSFVTISSEQLPNSLKQKFLRYSESGKDLVPMQYQAQIR</sequence>
<keyword evidence="2" id="KW-0012">Acyltransferase</keyword>
<dbReference type="PANTHER" id="PTHR43800">
    <property type="entry name" value="PEPTIDYL-LYSINE N-ACETYLTRANSFERASE YJAB"/>
    <property type="match status" value="1"/>
</dbReference>
<dbReference type="eggNOG" id="COG3153">
    <property type="taxonomic scope" value="Bacteria"/>
</dbReference>